<feature type="signal peptide" evidence="1">
    <location>
        <begin position="1"/>
        <end position="20"/>
    </location>
</feature>
<dbReference type="EMBL" id="JBHFEH010000027">
    <property type="protein sequence ID" value="KAL2052377.1"/>
    <property type="molecule type" value="Genomic_DNA"/>
</dbReference>
<evidence type="ECO:0000256" key="1">
    <source>
        <dbReference type="SAM" id="SignalP"/>
    </source>
</evidence>
<gene>
    <name evidence="2" type="ORF">ABVK25_007249</name>
</gene>
<evidence type="ECO:0000313" key="2">
    <source>
        <dbReference type="EMBL" id="KAL2052377.1"/>
    </source>
</evidence>
<reference evidence="2 3" key="1">
    <citation type="submission" date="2024-09" db="EMBL/GenBank/DDBJ databases">
        <title>Rethinking Asexuality: The Enigmatic Case of Functional Sexual Genes in Lepraria (Stereocaulaceae).</title>
        <authorList>
            <person name="Doellman M."/>
            <person name="Sun Y."/>
            <person name="Barcenas-Pena A."/>
            <person name="Lumbsch H.T."/>
            <person name="Grewe F."/>
        </authorList>
    </citation>
    <scope>NUCLEOTIDE SEQUENCE [LARGE SCALE GENOMIC DNA]</scope>
    <source>
        <strain evidence="2 3">Grewe 0041</strain>
    </source>
</reference>
<proteinExistence type="predicted"/>
<name>A0ABR4B3A6_9LECA</name>
<feature type="chain" id="PRO_5046540161" evidence="1">
    <location>
        <begin position="21"/>
        <end position="141"/>
    </location>
</feature>
<evidence type="ECO:0000313" key="3">
    <source>
        <dbReference type="Proteomes" id="UP001590951"/>
    </source>
</evidence>
<organism evidence="2 3">
    <name type="scientific">Lepraria finkii</name>
    <dbReference type="NCBI Taxonomy" id="1340010"/>
    <lineage>
        <taxon>Eukaryota</taxon>
        <taxon>Fungi</taxon>
        <taxon>Dikarya</taxon>
        <taxon>Ascomycota</taxon>
        <taxon>Pezizomycotina</taxon>
        <taxon>Lecanoromycetes</taxon>
        <taxon>OSLEUM clade</taxon>
        <taxon>Lecanoromycetidae</taxon>
        <taxon>Lecanorales</taxon>
        <taxon>Lecanorineae</taxon>
        <taxon>Stereocaulaceae</taxon>
        <taxon>Lepraria</taxon>
    </lineage>
</organism>
<keyword evidence="3" id="KW-1185">Reference proteome</keyword>
<sequence>MRSLSHLFLLLPFFVYTVLTLNLNVNIPPPSNQTSSLSVYIRCAETSRFTPRRPRFSDCAGAIRQLPSKHYPGRFHTGVVADQFKLPVATCSGACSAVVVLIDGAPETEAAWFENGLAATQLNIACVGAGIFSKLKGNSCL</sequence>
<accession>A0ABR4B3A6</accession>
<dbReference type="Proteomes" id="UP001590951">
    <property type="component" value="Unassembled WGS sequence"/>
</dbReference>
<comment type="caution">
    <text evidence="2">The sequence shown here is derived from an EMBL/GenBank/DDBJ whole genome shotgun (WGS) entry which is preliminary data.</text>
</comment>
<protein>
    <submittedName>
        <fullName evidence="2">Uncharacterized protein</fullName>
    </submittedName>
</protein>
<keyword evidence="1" id="KW-0732">Signal</keyword>